<comment type="caution">
    <text evidence="2">The sequence shown here is derived from an EMBL/GenBank/DDBJ whole genome shotgun (WGS) entry which is preliminary data.</text>
</comment>
<evidence type="ECO:0000313" key="2">
    <source>
        <dbReference type="EMBL" id="KAF7814517.1"/>
    </source>
</evidence>
<proteinExistence type="predicted"/>
<organism evidence="2 3">
    <name type="scientific">Senna tora</name>
    <dbReference type="NCBI Taxonomy" id="362788"/>
    <lineage>
        <taxon>Eukaryota</taxon>
        <taxon>Viridiplantae</taxon>
        <taxon>Streptophyta</taxon>
        <taxon>Embryophyta</taxon>
        <taxon>Tracheophyta</taxon>
        <taxon>Spermatophyta</taxon>
        <taxon>Magnoliopsida</taxon>
        <taxon>eudicotyledons</taxon>
        <taxon>Gunneridae</taxon>
        <taxon>Pentapetalae</taxon>
        <taxon>rosids</taxon>
        <taxon>fabids</taxon>
        <taxon>Fabales</taxon>
        <taxon>Fabaceae</taxon>
        <taxon>Caesalpinioideae</taxon>
        <taxon>Cassia clade</taxon>
        <taxon>Senna</taxon>
    </lineage>
</organism>
<accession>A0A834T628</accession>
<gene>
    <name evidence="2" type="ORF">G2W53_028486</name>
</gene>
<protein>
    <submittedName>
        <fullName evidence="2">Uncharacterized protein</fullName>
    </submittedName>
</protein>
<name>A0A834T628_9FABA</name>
<evidence type="ECO:0000313" key="3">
    <source>
        <dbReference type="Proteomes" id="UP000634136"/>
    </source>
</evidence>
<reference evidence="2" key="1">
    <citation type="submission" date="2020-09" db="EMBL/GenBank/DDBJ databases">
        <title>Genome-Enabled Discovery of Anthraquinone Biosynthesis in Senna tora.</title>
        <authorList>
            <person name="Kang S.-H."/>
            <person name="Pandey R.P."/>
            <person name="Lee C.-M."/>
            <person name="Sim J.-S."/>
            <person name="Jeong J.-T."/>
            <person name="Choi B.-S."/>
            <person name="Jung M."/>
            <person name="Ginzburg D."/>
            <person name="Zhao K."/>
            <person name="Won S.Y."/>
            <person name="Oh T.-J."/>
            <person name="Yu Y."/>
            <person name="Kim N.-H."/>
            <person name="Lee O.R."/>
            <person name="Lee T.-H."/>
            <person name="Bashyal P."/>
            <person name="Kim T.-S."/>
            <person name="Lee W.-H."/>
            <person name="Kawkins C."/>
            <person name="Kim C.-K."/>
            <person name="Kim J.S."/>
            <person name="Ahn B.O."/>
            <person name="Rhee S.Y."/>
            <person name="Sohng J.K."/>
        </authorList>
    </citation>
    <scope>NUCLEOTIDE SEQUENCE</scope>
    <source>
        <tissue evidence="2">Leaf</tissue>
    </source>
</reference>
<dbReference type="Proteomes" id="UP000634136">
    <property type="component" value="Unassembled WGS sequence"/>
</dbReference>
<evidence type="ECO:0000256" key="1">
    <source>
        <dbReference type="SAM" id="MobiDB-lite"/>
    </source>
</evidence>
<dbReference type="AlphaFoldDB" id="A0A834T628"/>
<feature type="region of interest" description="Disordered" evidence="1">
    <location>
        <begin position="1"/>
        <end position="30"/>
    </location>
</feature>
<dbReference type="EMBL" id="JAAIUW010000009">
    <property type="protein sequence ID" value="KAF7814517.1"/>
    <property type="molecule type" value="Genomic_DNA"/>
</dbReference>
<sequence length="30" mass="3292">MWSVAESGGDEGQESTRQYDEVDIRSSIGC</sequence>
<keyword evidence="3" id="KW-1185">Reference proteome</keyword>